<dbReference type="RefSeq" id="WP_035071766.1">
    <property type="nucleotide sequence ID" value="NZ_JMIH01000014.1"/>
</dbReference>
<dbReference type="GO" id="GO:0004672">
    <property type="term" value="F:protein kinase activity"/>
    <property type="evidence" value="ECO:0007669"/>
    <property type="project" value="UniProtKB-ARBA"/>
</dbReference>
<gene>
    <name evidence="3" type="ORF">EL17_05660</name>
</gene>
<dbReference type="InterPro" id="IPR008207">
    <property type="entry name" value="Sig_transdc_His_kin_Hpt_dom"/>
</dbReference>
<comment type="caution">
    <text evidence="3">The sequence shown here is derived from an EMBL/GenBank/DDBJ whole genome shotgun (WGS) entry which is preliminary data.</text>
</comment>
<accession>A0A074L3Z8</accession>
<dbReference type="SUPFAM" id="SSF47226">
    <property type="entry name" value="Histidine-containing phosphotransfer domain, HPT domain"/>
    <property type="match status" value="1"/>
</dbReference>
<dbReference type="STRING" id="1048983.EL17_05660"/>
<dbReference type="OrthoDB" id="982275at2"/>
<keyword evidence="1" id="KW-0597">Phosphoprotein</keyword>
<dbReference type="Proteomes" id="UP000027821">
    <property type="component" value="Unassembled WGS sequence"/>
</dbReference>
<dbReference type="PROSITE" id="PS50894">
    <property type="entry name" value="HPT"/>
    <property type="match status" value="1"/>
</dbReference>
<reference evidence="3 4" key="1">
    <citation type="submission" date="2014-04" db="EMBL/GenBank/DDBJ databases">
        <title>Characterization and application of a salt tolerant electro-active bacterium.</title>
        <authorList>
            <person name="Yang L."/>
            <person name="Wei S."/>
            <person name="Tay Q.X.M."/>
        </authorList>
    </citation>
    <scope>NUCLEOTIDE SEQUENCE [LARGE SCALE GENOMIC DNA]</scope>
    <source>
        <strain evidence="3 4">LY1</strain>
    </source>
</reference>
<dbReference type="Pfam" id="PF01627">
    <property type="entry name" value="Hpt"/>
    <property type="match status" value="1"/>
</dbReference>
<feature type="domain" description="HPt" evidence="2">
    <location>
        <begin position="23"/>
        <end position="114"/>
    </location>
</feature>
<dbReference type="InterPro" id="IPR036641">
    <property type="entry name" value="HPT_dom_sf"/>
</dbReference>
<dbReference type="GO" id="GO:0000160">
    <property type="term" value="P:phosphorelay signal transduction system"/>
    <property type="evidence" value="ECO:0007669"/>
    <property type="project" value="InterPro"/>
</dbReference>
<dbReference type="AlphaFoldDB" id="A0A074L3Z8"/>
<dbReference type="EMBL" id="JMIH01000014">
    <property type="protein sequence ID" value="KEO75155.1"/>
    <property type="molecule type" value="Genomic_DNA"/>
</dbReference>
<proteinExistence type="predicted"/>
<evidence type="ECO:0000256" key="1">
    <source>
        <dbReference type="PROSITE-ProRule" id="PRU00110"/>
    </source>
</evidence>
<name>A0A074L3Z8_9BACT</name>
<keyword evidence="4" id="KW-1185">Reference proteome</keyword>
<sequence>MDVLPTANKNVFDFAMLGGLQDDEEFVLLLKNIFVTTVPDKLDQLSTAIRMKDWDTVTSAAHYLKSNFGNIQSKDAYKAVKLIEEYAIQRTNLDQLEDLFLKVTESIDPVMSCFHKDINNDQ</sequence>
<organism evidence="3 4">
    <name type="scientific">Anditalea andensis</name>
    <dbReference type="NCBI Taxonomy" id="1048983"/>
    <lineage>
        <taxon>Bacteria</taxon>
        <taxon>Pseudomonadati</taxon>
        <taxon>Bacteroidota</taxon>
        <taxon>Cytophagia</taxon>
        <taxon>Cytophagales</taxon>
        <taxon>Cytophagaceae</taxon>
        <taxon>Anditalea</taxon>
    </lineage>
</organism>
<protein>
    <recommendedName>
        <fullName evidence="2">HPt domain-containing protein</fullName>
    </recommendedName>
</protein>
<feature type="modified residue" description="Phosphohistidine" evidence="1">
    <location>
        <position position="62"/>
    </location>
</feature>
<dbReference type="Gene3D" id="1.20.120.160">
    <property type="entry name" value="HPT domain"/>
    <property type="match status" value="1"/>
</dbReference>
<evidence type="ECO:0000313" key="3">
    <source>
        <dbReference type="EMBL" id="KEO75155.1"/>
    </source>
</evidence>
<evidence type="ECO:0000259" key="2">
    <source>
        <dbReference type="PROSITE" id="PS50894"/>
    </source>
</evidence>
<evidence type="ECO:0000313" key="4">
    <source>
        <dbReference type="Proteomes" id="UP000027821"/>
    </source>
</evidence>